<feature type="domain" description="O-antigen ligase-related" evidence="6">
    <location>
        <begin position="229"/>
        <end position="363"/>
    </location>
</feature>
<sequence>MVSMNLTEQDASSTKGMLQGYVVPVAILVAILMPIVSGVVYPTYMHRMPVLSLEFSRLIEAPFLLAELGVVIWAYRVGLDRGKIWQALPRDVQWATGALIAGLTISSIFISRSTSASMTHSLMYVLHLFFAMSVYSLARHYGVDSIRKVLPVFGIGLVTLAIFTAVRFSFPPPAEKVFGGVIEWESALPGFINVRHFGAWTGAIAAGFAIKILFVDEARKLGWSHFFYCLAAGMTVWSGTRAALLGMVVVLLVTIISLRRFPDIRNIGIAFLLTAFAMGVAFLLLPPDPAFYLFNLNDTASANSLTSGRLKLWEQTYDRWLASPLFGWGSGSTFWEVDIGWSHTQPHNVVLQYLISWGILGAAGGLWLVGRMIKAVHRPAIAEPVLLPLLAIMYCLLFQSLLEGMLHYPRYIMAIIMLGGLILVASRENVKDEAWGRRA</sequence>
<feature type="transmembrane region" description="Helical" evidence="5">
    <location>
        <begin position="350"/>
        <end position="369"/>
    </location>
</feature>
<comment type="caution">
    <text evidence="7">The sequence shown here is derived from an EMBL/GenBank/DDBJ whole genome shotgun (WGS) entry which is preliminary data.</text>
</comment>
<gene>
    <name evidence="7" type="ORF">GRI94_08020</name>
</gene>
<dbReference type="InterPro" id="IPR051533">
    <property type="entry name" value="WaaL-like"/>
</dbReference>
<dbReference type="GO" id="GO:0016020">
    <property type="term" value="C:membrane"/>
    <property type="evidence" value="ECO:0007669"/>
    <property type="project" value="UniProtKB-SubCell"/>
</dbReference>
<feature type="transmembrane region" description="Helical" evidence="5">
    <location>
        <begin position="381"/>
        <end position="402"/>
    </location>
</feature>
<evidence type="ECO:0000256" key="3">
    <source>
        <dbReference type="ARBA" id="ARBA00022989"/>
    </source>
</evidence>
<organism evidence="7 8">
    <name type="scientific">Parerythrobacter jejuensis</name>
    <dbReference type="NCBI Taxonomy" id="795812"/>
    <lineage>
        <taxon>Bacteria</taxon>
        <taxon>Pseudomonadati</taxon>
        <taxon>Pseudomonadota</taxon>
        <taxon>Alphaproteobacteria</taxon>
        <taxon>Sphingomonadales</taxon>
        <taxon>Erythrobacteraceae</taxon>
        <taxon>Parerythrobacter</taxon>
    </lineage>
</organism>
<feature type="transmembrane region" description="Helical" evidence="5">
    <location>
        <begin position="91"/>
        <end position="110"/>
    </location>
</feature>
<feature type="transmembrane region" description="Helical" evidence="5">
    <location>
        <begin position="61"/>
        <end position="79"/>
    </location>
</feature>
<dbReference type="EMBL" id="WTYE01000001">
    <property type="protein sequence ID" value="MXP31768.1"/>
    <property type="molecule type" value="Genomic_DNA"/>
</dbReference>
<dbReference type="Proteomes" id="UP000446786">
    <property type="component" value="Unassembled WGS sequence"/>
</dbReference>
<dbReference type="AlphaFoldDB" id="A0A845AYD0"/>
<feature type="transmembrane region" description="Helical" evidence="5">
    <location>
        <begin position="243"/>
        <end position="261"/>
    </location>
</feature>
<keyword evidence="8" id="KW-1185">Reference proteome</keyword>
<feature type="transmembrane region" description="Helical" evidence="5">
    <location>
        <begin position="197"/>
        <end position="214"/>
    </location>
</feature>
<name>A0A845AYD0_9SPHN</name>
<evidence type="ECO:0000313" key="7">
    <source>
        <dbReference type="EMBL" id="MXP31768.1"/>
    </source>
</evidence>
<feature type="transmembrane region" description="Helical" evidence="5">
    <location>
        <begin position="21"/>
        <end position="41"/>
    </location>
</feature>
<feature type="transmembrane region" description="Helical" evidence="5">
    <location>
        <begin position="268"/>
        <end position="285"/>
    </location>
</feature>
<protein>
    <recommendedName>
        <fullName evidence="6">O-antigen ligase-related domain-containing protein</fullName>
    </recommendedName>
</protein>
<evidence type="ECO:0000256" key="5">
    <source>
        <dbReference type="SAM" id="Phobius"/>
    </source>
</evidence>
<dbReference type="InterPro" id="IPR007016">
    <property type="entry name" value="O-antigen_ligase-rel_domated"/>
</dbReference>
<evidence type="ECO:0000313" key="8">
    <source>
        <dbReference type="Proteomes" id="UP000446786"/>
    </source>
</evidence>
<comment type="subcellular location">
    <subcellularLocation>
        <location evidence="1">Membrane</location>
        <topology evidence="1">Multi-pass membrane protein</topology>
    </subcellularLocation>
</comment>
<dbReference type="OrthoDB" id="8479685at2"/>
<feature type="transmembrane region" description="Helical" evidence="5">
    <location>
        <begin position="221"/>
        <end position="237"/>
    </location>
</feature>
<keyword evidence="2 5" id="KW-0812">Transmembrane</keyword>
<feature type="transmembrane region" description="Helical" evidence="5">
    <location>
        <begin position="408"/>
        <end position="425"/>
    </location>
</feature>
<keyword evidence="4 5" id="KW-0472">Membrane</keyword>
<accession>A0A845AYD0</accession>
<evidence type="ECO:0000259" key="6">
    <source>
        <dbReference type="Pfam" id="PF04932"/>
    </source>
</evidence>
<feature type="transmembrane region" description="Helical" evidence="5">
    <location>
        <begin position="122"/>
        <end position="138"/>
    </location>
</feature>
<dbReference type="Pfam" id="PF04932">
    <property type="entry name" value="Wzy_C"/>
    <property type="match status" value="1"/>
</dbReference>
<evidence type="ECO:0000256" key="2">
    <source>
        <dbReference type="ARBA" id="ARBA00022692"/>
    </source>
</evidence>
<evidence type="ECO:0000256" key="1">
    <source>
        <dbReference type="ARBA" id="ARBA00004141"/>
    </source>
</evidence>
<dbReference type="PANTHER" id="PTHR37422:SF13">
    <property type="entry name" value="LIPOPOLYSACCHARIDE BIOSYNTHESIS PROTEIN PA4999-RELATED"/>
    <property type="match status" value="1"/>
</dbReference>
<dbReference type="RefSeq" id="WP_160779179.1">
    <property type="nucleotide sequence ID" value="NZ_BAAAZF010000001.1"/>
</dbReference>
<reference evidence="7 8" key="1">
    <citation type="submission" date="2019-12" db="EMBL/GenBank/DDBJ databases">
        <title>Genomic-based taxomic classification of the family Erythrobacteraceae.</title>
        <authorList>
            <person name="Xu L."/>
        </authorList>
    </citation>
    <scope>NUCLEOTIDE SEQUENCE [LARGE SCALE GENOMIC DNA]</scope>
    <source>
        <strain evidence="7 8">JCM 16677</strain>
    </source>
</reference>
<evidence type="ECO:0000256" key="4">
    <source>
        <dbReference type="ARBA" id="ARBA00023136"/>
    </source>
</evidence>
<feature type="transmembrane region" description="Helical" evidence="5">
    <location>
        <begin position="150"/>
        <end position="170"/>
    </location>
</feature>
<keyword evidence="3 5" id="KW-1133">Transmembrane helix</keyword>
<dbReference type="PANTHER" id="PTHR37422">
    <property type="entry name" value="TEICHURONIC ACID BIOSYNTHESIS PROTEIN TUAE"/>
    <property type="match status" value="1"/>
</dbReference>
<proteinExistence type="predicted"/>